<comment type="caution">
    <text evidence="2">The sequence shown here is derived from an EMBL/GenBank/DDBJ whole genome shotgun (WGS) entry which is preliminary data.</text>
</comment>
<accession>A0A840BXB3</accession>
<dbReference type="RefSeq" id="WP_019403002.1">
    <property type="nucleotide sequence ID" value="NZ_JACIEN010000003.1"/>
</dbReference>
<keyword evidence="1" id="KW-1133">Transmembrane helix</keyword>
<dbReference type="Proteomes" id="UP000577362">
    <property type="component" value="Unassembled WGS sequence"/>
</dbReference>
<feature type="transmembrane region" description="Helical" evidence="1">
    <location>
        <begin position="12"/>
        <end position="32"/>
    </location>
</feature>
<proteinExistence type="predicted"/>
<gene>
    <name evidence="2" type="ORF">GGR16_002644</name>
</gene>
<sequence length="66" mass="6979">MAAFKSTSARNDFIFWGTLATFAVPGIVLGALTGWAEVFLALGCYLLGMVGLGAACWFTRGEDDLS</sequence>
<dbReference type="EMBL" id="JACIEN010000003">
    <property type="protein sequence ID" value="MBB4017610.1"/>
    <property type="molecule type" value="Genomic_DNA"/>
</dbReference>
<evidence type="ECO:0000313" key="3">
    <source>
        <dbReference type="Proteomes" id="UP000577362"/>
    </source>
</evidence>
<name>A0A840BXB3_9HYPH</name>
<protein>
    <submittedName>
        <fullName evidence="2">Uncharacterized protein</fullName>
    </submittedName>
</protein>
<keyword evidence="3" id="KW-1185">Reference proteome</keyword>
<evidence type="ECO:0000313" key="2">
    <source>
        <dbReference type="EMBL" id="MBB4017610.1"/>
    </source>
</evidence>
<dbReference type="AlphaFoldDB" id="A0A840BXB3"/>
<evidence type="ECO:0000256" key="1">
    <source>
        <dbReference type="SAM" id="Phobius"/>
    </source>
</evidence>
<reference evidence="2 3" key="1">
    <citation type="submission" date="2020-08" db="EMBL/GenBank/DDBJ databases">
        <title>Genomic Encyclopedia of Type Strains, Phase IV (KMG-IV): sequencing the most valuable type-strain genomes for metagenomic binning, comparative biology and taxonomic classification.</title>
        <authorList>
            <person name="Goeker M."/>
        </authorList>
    </citation>
    <scope>NUCLEOTIDE SEQUENCE [LARGE SCALE GENOMIC DNA]</scope>
    <source>
        <strain evidence="2 3">DSM 103737</strain>
    </source>
</reference>
<organism evidence="2 3">
    <name type="scientific">Chelatococcus caeni</name>
    <dbReference type="NCBI Taxonomy" id="1348468"/>
    <lineage>
        <taxon>Bacteria</taxon>
        <taxon>Pseudomonadati</taxon>
        <taxon>Pseudomonadota</taxon>
        <taxon>Alphaproteobacteria</taxon>
        <taxon>Hyphomicrobiales</taxon>
        <taxon>Chelatococcaceae</taxon>
        <taxon>Chelatococcus</taxon>
    </lineage>
</organism>
<keyword evidence="1" id="KW-0812">Transmembrane</keyword>
<feature type="transmembrane region" description="Helical" evidence="1">
    <location>
        <begin position="38"/>
        <end position="58"/>
    </location>
</feature>
<keyword evidence="1" id="KW-0472">Membrane</keyword>